<dbReference type="Pfam" id="PF08613">
    <property type="entry name" value="Cyclin"/>
    <property type="match status" value="1"/>
</dbReference>
<dbReference type="InterPro" id="IPR013922">
    <property type="entry name" value="Cyclin_PHO80-like"/>
</dbReference>
<dbReference type="OrthoDB" id="337735at2759"/>
<dbReference type="GO" id="GO:0051301">
    <property type="term" value="P:cell division"/>
    <property type="evidence" value="ECO:0007669"/>
    <property type="project" value="UniProtKB-KW"/>
</dbReference>
<dbReference type="AlphaFoldDB" id="A0A8T2S7J9"/>
<keyword evidence="2" id="KW-0132">Cell division</keyword>
<accession>A0A8T2S7J9</accession>
<dbReference type="PANTHER" id="PTHR15615:SF108">
    <property type="entry name" value="PROTEIN CNPPD1"/>
    <property type="match status" value="1"/>
</dbReference>
<dbReference type="GO" id="GO:0019901">
    <property type="term" value="F:protein kinase binding"/>
    <property type="evidence" value="ECO:0007669"/>
    <property type="project" value="InterPro"/>
</dbReference>
<dbReference type="OMA" id="YCIFLER"/>
<dbReference type="EMBL" id="CM035426">
    <property type="protein sequence ID" value="KAH7314619.1"/>
    <property type="molecule type" value="Genomic_DNA"/>
</dbReference>
<comment type="similarity">
    <text evidence="1">Belongs to the cyclin family. Cyclin U/P subfamily.</text>
</comment>
<evidence type="ECO:0000256" key="2">
    <source>
        <dbReference type="ARBA" id="ARBA00022618"/>
    </source>
</evidence>
<dbReference type="Proteomes" id="UP000825935">
    <property type="component" value="Chromosome 21"/>
</dbReference>
<proteinExistence type="inferred from homology"/>
<dbReference type="PANTHER" id="PTHR15615">
    <property type="match status" value="1"/>
</dbReference>
<evidence type="ECO:0008006" key="6">
    <source>
        <dbReference type="Google" id="ProtNLM"/>
    </source>
</evidence>
<dbReference type="Gene3D" id="1.10.472.10">
    <property type="entry name" value="Cyclin-like"/>
    <property type="match status" value="1"/>
</dbReference>
<evidence type="ECO:0000313" key="5">
    <source>
        <dbReference type="Proteomes" id="UP000825935"/>
    </source>
</evidence>
<dbReference type="SUPFAM" id="SSF47954">
    <property type="entry name" value="Cyclin-like"/>
    <property type="match status" value="1"/>
</dbReference>
<protein>
    <recommendedName>
        <fullName evidence="6">Cyclin</fullName>
    </recommendedName>
</protein>
<sequence length="261" mass="29090">MEKAACIPCSTGLGLSQFFCSNGTLDHEEDAQRCRVSSDAIASESPRILQVLSSLLERTVAQNDAYAARIGKQYCLPSSLDSLTLFHGLKAPSISVQKYVERIFKYANCSPSCFVVAYVYLDRFIRQQPELPITSLNVHRLLITSVMVAAKFLDDVYYNNAYYAKVGGVNTPEMNRLELEFLFRLGFRLQVTVQVFDSYCIFLEREVAGYGGFCPVKSVPVSPLQGRQSYISGAAHQKEVHEADHQQSNVYVAVNVLESVS</sequence>
<evidence type="ECO:0000313" key="4">
    <source>
        <dbReference type="EMBL" id="KAH7314619.1"/>
    </source>
</evidence>
<name>A0A8T2S7J9_CERRI</name>
<comment type="caution">
    <text evidence="4">The sequence shown here is derived from an EMBL/GenBank/DDBJ whole genome shotgun (WGS) entry which is preliminary data.</text>
</comment>
<evidence type="ECO:0000256" key="3">
    <source>
        <dbReference type="ARBA" id="ARBA00023306"/>
    </source>
</evidence>
<keyword evidence="5" id="KW-1185">Reference proteome</keyword>
<organism evidence="4 5">
    <name type="scientific">Ceratopteris richardii</name>
    <name type="common">Triangle waterfern</name>
    <dbReference type="NCBI Taxonomy" id="49495"/>
    <lineage>
        <taxon>Eukaryota</taxon>
        <taxon>Viridiplantae</taxon>
        <taxon>Streptophyta</taxon>
        <taxon>Embryophyta</taxon>
        <taxon>Tracheophyta</taxon>
        <taxon>Polypodiopsida</taxon>
        <taxon>Polypodiidae</taxon>
        <taxon>Polypodiales</taxon>
        <taxon>Pteridineae</taxon>
        <taxon>Pteridaceae</taxon>
        <taxon>Parkerioideae</taxon>
        <taxon>Ceratopteris</taxon>
    </lineage>
</organism>
<evidence type="ECO:0000256" key="1">
    <source>
        <dbReference type="ARBA" id="ARBA00007215"/>
    </source>
</evidence>
<dbReference type="InterPro" id="IPR036915">
    <property type="entry name" value="Cyclin-like_sf"/>
</dbReference>
<dbReference type="CDD" id="cd20604">
    <property type="entry name" value="CYCLIN_AtCycU-like"/>
    <property type="match status" value="1"/>
</dbReference>
<keyword evidence="3" id="KW-0131">Cell cycle</keyword>
<gene>
    <name evidence="4" type="ORF">KP509_21G011000</name>
</gene>
<reference evidence="4" key="1">
    <citation type="submission" date="2021-08" db="EMBL/GenBank/DDBJ databases">
        <title>WGS assembly of Ceratopteris richardii.</title>
        <authorList>
            <person name="Marchant D.B."/>
            <person name="Chen G."/>
            <person name="Jenkins J."/>
            <person name="Shu S."/>
            <person name="Leebens-Mack J."/>
            <person name="Grimwood J."/>
            <person name="Schmutz J."/>
            <person name="Soltis P."/>
            <person name="Soltis D."/>
            <person name="Chen Z.-H."/>
        </authorList>
    </citation>
    <scope>NUCLEOTIDE SEQUENCE</scope>
    <source>
        <strain evidence="4">Whitten #5841</strain>
        <tissue evidence="4">Leaf</tissue>
    </source>
</reference>